<evidence type="ECO:0000256" key="10">
    <source>
        <dbReference type="ARBA" id="ARBA00023172"/>
    </source>
</evidence>
<comment type="function">
    <text evidence="13">The RuvA-RuvB-RuvC complex processes Holliday junction (HJ) DNA during genetic recombination and DNA repair. Endonuclease that resolves HJ intermediates. Cleaves cruciform DNA by making single-stranded nicks across the HJ at symmetrical positions within the homologous arms, yielding a 5'-phosphate and a 3'-hydroxyl group; requires a central core of homology in the junction. The consensus cleavage sequence is 5'-(A/T)TT(C/G)-3'. Cleavage occurs on the 3'-side of the TT dinucleotide at the point of strand exchange. HJ branch migration catalyzed by RuvA-RuvB allows RuvC to scan DNA until it finds its consensus sequence, where it cleaves and resolves the cruciform DNA.</text>
</comment>
<organism evidence="15 16">
    <name type="scientific">Ancylomarina subtilis</name>
    <dbReference type="NCBI Taxonomy" id="1639035"/>
    <lineage>
        <taxon>Bacteria</taxon>
        <taxon>Pseudomonadati</taxon>
        <taxon>Bacteroidota</taxon>
        <taxon>Bacteroidia</taxon>
        <taxon>Marinilabiliales</taxon>
        <taxon>Marinifilaceae</taxon>
        <taxon>Ancylomarina</taxon>
    </lineage>
</organism>
<protein>
    <recommendedName>
        <fullName evidence="13 14">Crossover junction endodeoxyribonuclease RuvC</fullName>
        <ecNumber evidence="13 14">3.1.21.10</ecNumber>
    </recommendedName>
    <alternativeName>
        <fullName evidence="13">Holliday junction nuclease RuvC</fullName>
    </alternativeName>
    <alternativeName>
        <fullName evidence="13">Holliday junction resolvase RuvC</fullName>
    </alternativeName>
</protein>
<evidence type="ECO:0000256" key="6">
    <source>
        <dbReference type="ARBA" id="ARBA00022763"/>
    </source>
</evidence>
<dbReference type="FunFam" id="3.30.420.10:FF:000002">
    <property type="entry name" value="Crossover junction endodeoxyribonuclease RuvC"/>
    <property type="match status" value="1"/>
</dbReference>
<comment type="similarity">
    <text evidence="1 13">Belongs to the RuvC family.</text>
</comment>
<dbReference type="GO" id="GO:0003677">
    <property type="term" value="F:DNA binding"/>
    <property type="evidence" value="ECO:0007669"/>
    <property type="project" value="UniProtKB-KW"/>
</dbReference>
<evidence type="ECO:0000256" key="9">
    <source>
        <dbReference type="ARBA" id="ARBA00023125"/>
    </source>
</evidence>
<keyword evidence="11 13" id="KW-0234">DNA repair</keyword>
<evidence type="ECO:0000256" key="7">
    <source>
        <dbReference type="ARBA" id="ARBA00022801"/>
    </source>
</evidence>
<dbReference type="PRINTS" id="PR00696">
    <property type="entry name" value="RSOLVASERUVC"/>
</dbReference>
<evidence type="ECO:0000256" key="2">
    <source>
        <dbReference type="ARBA" id="ARBA00022490"/>
    </source>
</evidence>
<dbReference type="CDD" id="cd16962">
    <property type="entry name" value="RuvC"/>
    <property type="match status" value="1"/>
</dbReference>
<dbReference type="InterPro" id="IPR036397">
    <property type="entry name" value="RNaseH_sf"/>
</dbReference>
<keyword evidence="4 13" id="KW-0479">Metal-binding</keyword>
<dbReference type="PROSITE" id="PS01321">
    <property type="entry name" value="RUVC"/>
    <property type="match status" value="1"/>
</dbReference>
<dbReference type="Proteomes" id="UP000293562">
    <property type="component" value="Unassembled WGS sequence"/>
</dbReference>
<evidence type="ECO:0000256" key="14">
    <source>
        <dbReference type="NCBIfam" id="TIGR00228"/>
    </source>
</evidence>
<dbReference type="Gene3D" id="3.30.420.10">
    <property type="entry name" value="Ribonuclease H-like superfamily/Ribonuclease H"/>
    <property type="match status" value="1"/>
</dbReference>
<gene>
    <name evidence="13" type="primary">ruvC</name>
    <name evidence="15" type="ORF">EV201_1868</name>
</gene>
<keyword evidence="6 13" id="KW-0227">DNA damage</keyword>
<name>A0A4Q7VLS7_9BACT</name>
<accession>A0A4Q7VLS7</accession>
<feature type="active site" evidence="13">
    <location>
        <position position="11"/>
    </location>
</feature>
<feature type="binding site" evidence="13">
    <location>
        <position position="144"/>
    </location>
    <ligand>
        <name>Mg(2+)</name>
        <dbReference type="ChEBI" id="CHEBI:18420"/>
        <label>1</label>
    </ligand>
</feature>
<dbReference type="GO" id="GO:0006281">
    <property type="term" value="P:DNA repair"/>
    <property type="evidence" value="ECO:0007669"/>
    <property type="project" value="UniProtKB-UniRule"/>
</dbReference>
<keyword evidence="16" id="KW-1185">Reference proteome</keyword>
<evidence type="ECO:0000256" key="4">
    <source>
        <dbReference type="ARBA" id="ARBA00022723"/>
    </source>
</evidence>
<dbReference type="NCBIfam" id="TIGR00228">
    <property type="entry name" value="ruvC"/>
    <property type="match status" value="1"/>
</dbReference>
<dbReference type="GO" id="GO:0000287">
    <property type="term" value="F:magnesium ion binding"/>
    <property type="evidence" value="ECO:0007669"/>
    <property type="project" value="UniProtKB-UniRule"/>
</dbReference>
<dbReference type="InterPro" id="IPR012337">
    <property type="entry name" value="RNaseH-like_sf"/>
</dbReference>
<dbReference type="InterPro" id="IPR020563">
    <property type="entry name" value="X-over_junc_endoDNase_Mg_BS"/>
</dbReference>
<keyword evidence="3 13" id="KW-0540">Nuclease</keyword>
<evidence type="ECO:0000256" key="3">
    <source>
        <dbReference type="ARBA" id="ARBA00022722"/>
    </source>
</evidence>
<evidence type="ECO:0000313" key="15">
    <source>
        <dbReference type="EMBL" id="RZT97209.1"/>
    </source>
</evidence>
<dbReference type="HAMAP" id="MF_00034">
    <property type="entry name" value="RuvC"/>
    <property type="match status" value="1"/>
</dbReference>
<dbReference type="EMBL" id="SHKN01000001">
    <property type="protein sequence ID" value="RZT97209.1"/>
    <property type="molecule type" value="Genomic_DNA"/>
</dbReference>
<comment type="subcellular location">
    <subcellularLocation>
        <location evidence="13">Cytoplasm</location>
    </subcellularLocation>
</comment>
<evidence type="ECO:0000256" key="5">
    <source>
        <dbReference type="ARBA" id="ARBA00022759"/>
    </source>
</evidence>
<dbReference type="InterPro" id="IPR002176">
    <property type="entry name" value="X-over_junc_endoDNase_RuvC"/>
</dbReference>
<feature type="binding site" evidence="13">
    <location>
        <position position="11"/>
    </location>
    <ligand>
        <name>Mg(2+)</name>
        <dbReference type="ChEBI" id="CHEBI:18420"/>
        <label>1</label>
    </ligand>
</feature>
<comment type="catalytic activity">
    <reaction evidence="12 13">
        <text>Endonucleolytic cleavage at a junction such as a reciprocal single-stranded crossover between two homologous DNA duplexes (Holliday junction).</text>
        <dbReference type="EC" id="3.1.21.10"/>
    </reaction>
</comment>
<dbReference type="PANTHER" id="PTHR30194">
    <property type="entry name" value="CROSSOVER JUNCTION ENDODEOXYRIBONUCLEASE RUVC"/>
    <property type="match status" value="1"/>
</dbReference>
<evidence type="ECO:0000256" key="1">
    <source>
        <dbReference type="ARBA" id="ARBA00009518"/>
    </source>
</evidence>
<sequence length="183" mass="20339">MSNDRIIMGIDPGTNCMGYALLKVIGKKPVILVSGVLDLKKLGDPYLKLQRIFKRTLQVIDEYQPDELAIESQFFGKNVQSMLKLGRAQGVCIAAALQRDIPISEYAPRKIKLAVTGTGTASKEQMATIMERYFNIPNFPTSADETDAIAIALCHFFQSNPLLGAKKTSSWTDFIKQNPERVK</sequence>
<evidence type="ECO:0000256" key="13">
    <source>
        <dbReference type="HAMAP-Rule" id="MF_00034"/>
    </source>
</evidence>
<dbReference type="PANTHER" id="PTHR30194:SF3">
    <property type="entry name" value="CROSSOVER JUNCTION ENDODEOXYRIBONUCLEASE RUVC"/>
    <property type="match status" value="1"/>
</dbReference>
<evidence type="ECO:0000313" key="16">
    <source>
        <dbReference type="Proteomes" id="UP000293562"/>
    </source>
</evidence>
<feature type="binding site" evidence="13">
    <location>
        <position position="71"/>
    </location>
    <ligand>
        <name>Mg(2+)</name>
        <dbReference type="ChEBI" id="CHEBI:18420"/>
        <label>2</label>
    </ligand>
</feature>
<feature type="active site" evidence="13">
    <location>
        <position position="71"/>
    </location>
</feature>
<dbReference type="GO" id="GO:0006310">
    <property type="term" value="P:DNA recombination"/>
    <property type="evidence" value="ECO:0007669"/>
    <property type="project" value="UniProtKB-UniRule"/>
</dbReference>
<evidence type="ECO:0000256" key="11">
    <source>
        <dbReference type="ARBA" id="ARBA00023204"/>
    </source>
</evidence>
<keyword evidence="2 13" id="KW-0963">Cytoplasm</keyword>
<dbReference type="RefSeq" id="WP_242610468.1">
    <property type="nucleotide sequence ID" value="NZ_SHKN01000001.1"/>
</dbReference>
<keyword evidence="5 13" id="KW-0255">Endonuclease</keyword>
<keyword evidence="10 13" id="KW-0233">DNA recombination</keyword>
<dbReference type="Pfam" id="PF02075">
    <property type="entry name" value="RuvC"/>
    <property type="match status" value="1"/>
</dbReference>
<evidence type="ECO:0000256" key="12">
    <source>
        <dbReference type="ARBA" id="ARBA00029354"/>
    </source>
</evidence>
<evidence type="ECO:0000256" key="8">
    <source>
        <dbReference type="ARBA" id="ARBA00022842"/>
    </source>
</evidence>
<dbReference type="AlphaFoldDB" id="A0A4Q7VLS7"/>
<keyword evidence="8 13" id="KW-0460">Magnesium</keyword>
<keyword evidence="9 13" id="KW-0238">DNA-binding</keyword>
<comment type="caution">
    <text evidence="15">The sequence shown here is derived from an EMBL/GenBank/DDBJ whole genome shotgun (WGS) entry which is preliminary data.</text>
</comment>
<dbReference type="EC" id="3.1.21.10" evidence="13 14"/>
<reference evidence="15 16" key="1">
    <citation type="submission" date="2019-02" db="EMBL/GenBank/DDBJ databases">
        <title>Genomic Encyclopedia of Type Strains, Phase IV (KMG-IV): sequencing the most valuable type-strain genomes for metagenomic binning, comparative biology and taxonomic classification.</title>
        <authorList>
            <person name="Goeker M."/>
        </authorList>
    </citation>
    <scope>NUCLEOTIDE SEQUENCE [LARGE SCALE GENOMIC DNA]</scope>
    <source>
        <strain evidence="15 16">DSM 28825</strain>
    </source>
</reference>
<comment type="subunit">
    <text evidence="13">Homodimer which binds Holliday junction (HJ) DNA. The HJ becomes 2-fold symmetrical on binding to RuvC with unstacked arms; it has a different conformation from HJ DNA in complex with RuvA. In the full resolvosome a probable DNA-RuvA(4)-RuvB(12)-RuvC(2) complex forms which resolves the HJ.</text>
</comment>
<dbReference type="GO" id="GO:0005737">
    <property type="term" value="C:cytoplasm"/>
    <property type="evidence" value="ECO:0007669"/>
    <property type="project" value="UniProtKB-SubCell"/>
</dbReference>
<keyword evidence="7 13" id="KW-0378">Hydrolase</keyword>
<comment type="cofactor">
    <cofactor evidence="13">
        <name>Mg(2+)</name>
        <dbReference type="ChEBI" id="CHEBI:18420"/>
    </cofactor>
    <text evidence="13">Binds 2 Mg(2+) ion per subunit.</text>
</comment>
<proteinExistence type="inferred from homology"/>
<dbReference type="SUPFAM" id="SSF53098">
    <property type="entry name" value="Ribonuclease H-like"/>
    <property type="match status" value="1"/>
</dbReference>
<dbReference type="GO" id="GO:0048476">
    <property type="term" value="C:Holliday junction resolvase complex"/>
    <property type="evidence" value="ECO:0007669"/>
    <property type="project" value="UniProtKB-UniRule"/>
</dbReference>
<feature type="active site" evidence="13">
    <location>
        <position position="144"/>
    </location>
</feature>
<dbReference type="GO" id="GO:0008821">
    <property type="term" value="F:crossover junction DNA endonuclease activity"/>
    <property type="evidence" value="ECO:0007669"/>
    <property type="project" value="UniProtKB-UniRule"/>
</dbReference>